<reference evidence="1 2" key="1">
    <citation type="journal article" date="2019" name="Sci. Data">
        <title>Hybrid genome assembly and annotation of Danionella translucida.</title>
        <authorList>
            <person name="Kadobianskyi M."/>
            <person name="Schulze L."/>
            <person name="Schuelke M."/>
            <person name="Judkewitz B."/>
        </authorList>
    </citation>
    <scope>NUCLEOTIDE SEQUENCE [LARGE SCALE GENOMIC DNA]</scope>
    <source>
        <strain evidence="1 2">Bolton</strain>
    </source>
</reference>
<sequence>MGIMKKGRDAAVQRTLLRPRINLRFSPKGIGEAVAKHRHFAAMAHWTRDKGEAPTRLACVGVLNPLHHTDERKTGV</sequence>
<organism evidence="1 2">
    <name type="scientific">Danionella cerebrum</name>
    <dbReference type="NCBI Taxonomy" id="2873325"/>
    <lineage>
        <taxon>Eukaryota</taxon>
        <taxon>Metazoa</taxon>
        <taxon>Chordata</taxon>
        <taxon>Craniata</taxon>
        <taxon>Vertebrata</taxon>
        <taxon>Euteleostomi</taxon>
        <taxon>Actinopterygii</taxon>
        <taxon>Neopterygii</taxon>
        <taxon>Teleostei</taxon>
        <taxon>Ostariophysi</taxon>
        <taxon>Cypriniformes</taxon>
        <taxon>Danionidae</taxon>
        <taxon>Danioninae</taxon>
        <taxon>Danionella</taxon>
    </lineage>
</organism>
<keyword evidence="2" id="KW-1185">Reference proteome</keyword>
<dbReference type="EMBL" id="SRMA01027341">
    <property type="protein sequence ID" value="TRY54767.1"/>
    <property type="molecule type" value="Genomic_DNA"/>
</dbReference>
<gene>
    <name evidence="1" type="ORF">DNTS_031281</name>
</gene>
<proteinExistence type="predicted"/>
<accession>A0A553MNL2</accession>
<evidence type="ECO:0000313" key="1">
    <source>
        <dbReference type="EMBL" id="TRY54767.1"/>
    </source>
</evidence>
<dbReference type="AlphaFoldDB" id="A0A553MNL2"/>
<comment type="caution">
    <text evidence="1">The sequence shown here is derived from an EMBL/GenBank/DDBJ whole genome shotgun (WGS) entry which is preliminary data.</text>
</comment>
<dbReference type="Proteomes" id="UP000316079">
    <property type="component" value="Unassembled WGS sequence"/>
</dbReference>
<evidence type="ECO:0000313" key="2">
    <source>
        <dbReference type="Proteomes" id="UP000316079"/>
    </source>
</evidence>
<feature type="non-terminal residue" evidence="1">
    <location>
        <position position="76"/>
    </location>
</feature>
<name>A0A553MNL2_9TELE</name>
<protein>
    <submittedName>
        <fullName evidence="1">Uncharacterized protein</fullName>
    </submittedName>
</protein>